<dbReference type="OrthoDB" id="5459937at2"/>
<dbReference type="AlphaFoldDB" id="A0A1P8UIA7"/>
<organism evidence="2 3">
    <name type="scientific">Acidihalobacter ferrooxydans</name>
    <dbReference type="NCBI Taxonomy" id="1765967"/>
    <lineage>
        <taxon>Bacteria</taxon>
        <taxon>Pseudomonadati</taxon>
        <taxon>Pseudomonadota</taxon>
        <taxon>Gammaproteobacteria</taxon>
        <taxon>Chromatiales</taxon>
        <taxon>Ectothiorhodospiraceae</taxon>
        <taxon>Acidihalobacter</taxon>
    </lineage>
</organism>
<reference evidence="2 3" key="1">
    <citation type="submission" date="2017-01" db="EMBL/GenBank/DDBJ databases">
        <title>Draft sequence of Acidihalobacter ferrooxidans strain DSM 14175 (strain V8).</title>
        <authorList>
            <person name="Khaleque H.N."/>
            <person name="Ramsay J.P."/>
            <person name="Murphy R.J.T."/>
            <person name="Kaksonen A.H."/>
            <person name="Boxall N.J."/>
            <person name="Watkin E.L.J."/>
        </authorList>
    </citation>
    <scope>NUCLEOTIDE SEQUENCE [LARGE SCALE GENOMIC DNA]</scope>
    <source>
        <strain evidence="2 3">V8</strain>
    </source>
</reference>
<proteinExistence type="predicted"/>
<evidence type="ECO:0000313" key="2">
    <source>
        <dbReference type="EMBL" id="APZ43568.1"/>
    </source>
</evidence>
<dbReference type="PANTHER" id="PTHR43072">
    <property type="entry name" value="N-ACETYLTRANSFERASE"/>
    <property type="match status" value="1"/>
</dbReference>
<dbReference type="NCBIfam" id="NF040504">
    <property type="entry name" value="resist_ArsN1b"/>
    <property type="match status" value="1"/>
</dbReference>
<dbReference type="CDD" id="cd04301">
    <property type="entry name" value="NAT_SF"/>
    <property type="match status" value="1"/>
</dbReference>
<feature type="domain" description="N-acetyltransferase" evidence="1">
    <location>
        <begin position="1"/>
        <end position="153"/>
    </location>
</feature>
<accession>A0A1P8UIA7</accession>
<dbReference type="Proteomes" id="UP000243807">
    <property type="component" value="Chromosome"/>
</dbReference>
<dbReference type="Pfam" id="PF00583">
    <property type="entry name" value="Acetyltransf_1"/>
    <property type="match status" value="1"/>
</dbReference>
<dbReference type="KEGG" id="afy:BW247_11100"/>
<dbReference type="STRING" id="1765967.BW247_11100"/>
<dbReference type="PROSITE" id="PS51186">
    <property type="entry name" value="GNAT"/>
    <property type="match status" value="1"/>
</dbReference>
<dbReference type="InterPro" id="IPR000182">
    <property type="entry name" value="GNAT_dom"/>
</dbReference>
<dbReference type="PANTHER" id="PTHR43072:SF8">
    <property type="entry name" value="ACYLTRANSFERASE FABY-RELATED"/>
    <property type="match status" value="1"/>
</dbReference>
<evidence type="ECO:0000259" key="1">
    <source>
        <dbReference type="PROSITE" id="PS51186"/>
    </source>
</evidence>
<dbReference type="EMBL" id="CP019434">
    <property type="protein sequence ID" value="APZ43568.1"/>
    <property type="molecule type" value="Genomic_DNA"/>
</dbReference>
<keyword evidence="3" id="KW-1185">Reference proteome</keyword>
<protein>
    <submittedName>
        <fullName evidence="2">Phosphinothricin acetyltransferase</fullName>
    </submittedName>
</protein>
<dbReference type="RefSeq" id="WP_076837208.1">
    <property type="nucleotide sequence ID" value="NZ_CP019434.1"/>
</dbReference>
<dbReference type="Gene3D" id="3.40.630.30">
    <property type="match status" value="1"/>
</dbReference>
<gene>
    <name evidence="2" type="ORF">BW247_11100</name>
</gene>
<sequence length="166" mass="18409">MIRPVHDADASAIADIYNHYIRDTVISFEETEIDTAQIRARLGKIADAGLPWLVAEDNSKLLGYAYAAPWHARSAYRFAVEVTVYLAADAGGRGLGTALYRALFRELELRGIHTAIGCIALPNPASVALHEKLGMRKIGHFAEVGYKFGQWLDVGYWQIILQPRTP</sequence>
<evidence type="ECO:0000313" key="3">
    <source>
        <dbReference type="Proteomes" id="UP000243807"/>
    </source>
</evidence>
<dbReference type="GO" id="GO:0016747">
    <property type="term" value="F:acyltransferase activity, transferring groups other than amino-acyl groups"/>
    <property type="evidence" value="ECO:0007669"/>
    <property type="project" value="InterPro"/>
</dbReference>
<keyword evidence="2" id="KW-0808">Transferase</keyword>
<dbReference type="InterPro" id="IPR016181">
    <property type="entry name" value="Acyl_CoA_acyltransferase"/>
</dbReference>
<name>A0A1P8UIA7_9GAMM</name>
<dbReference type="SUPFAM" id="SSF55729">
    <property type="entry name" value="Acyl-CoA N-acyltransferases (Nat)"/>
    <property type="match status" value="1"/>
</dbReference>